<evidence type="ECO:0000259" key="1">
    <source>
        <dbReference type="SMART" id="SM00901"/>
    </source>
</evidence>
<protein>
    <submittedName>
        <fullName evidence="2">FRG domain-containing protein</fullName>
    </submittedName>
</protein>
<evidence type="ECO:0000313" key="2">
    <source>
        <dbReference type="EMBL" id="MDT2984064.1"/>
    </source>
</evidence>
<gene>
    <name evidence="2" type="ORF">P7I34_15435</name>
</gene>
<reference evidence="2 3" key="1">
    <citation type="submission" date="2023-03" db="EMBL/GenBank/DDBJ databases">
        <authorList>
            <person name="Shen W."/>
            <person name="Cai J."/>
        </authorList>
    </citation>
    <scope>NUCLEOTIDE SEQUENCE [LARGE SCALE GENOMIC DNA]</scope>
    <source>
        <strain evidence="2 3">B516</strain>
    </source>
</reference>
<name>A0ABD5FP58_ENTCA</name>
<evidence type="ECO:0000313" key="3">
    <source>
        <dbReference type="Proteomes" id="UP001253851"/>
    </source>
</evidence>
<feature type="domain" description="FRG" evidence="1">
    <location>
        <begin position="18"/>
        <end position="108"/>
    </location>
</feature>
<dbReference type="RefSeq" id="WP_311957770.1">
    <property type="nucleotide sequence ID" value="NZ_JARQDZ010000012.1"/>
</dbReference>
<comment type="caution">
    <text evidence="2">The sequence shown here is derived from an EMBL/GenBank/DDBJ whole genome shotgun (WGS) entry which is preliminary data.</text>
</comment>
<dbReference type="InterPro" id="IPR014966">
    <property type="entry name" value="FRG-dom"/>
</dbReference>
<dbReference type="Pfam" id="PF08867">
    <property type="entry name" value="FRG"/>
    <property type="match status" value="1"/>
</dbReference>
<dbReference type="SMART" id="SM00901">
    <property type="entry name" value="FRG"/>
    <property type="match status" value="1"/>
</dbReference>
<organism evidence="2 3">
    <name type="scientific">Enterococcus casseliflavus</name>
    <name type="common">Enterococcus flavescens</name>
    <dbReference type="NCBI Taxonomy" id="37734"/>
    <lineage>
        <taxon>Bacteria</taxon>
        <taxon>Bacillati</taxon>
        <taxon>Bacillota</taxon>
        <taxon>Bacilli</taxon>
        <taxon>Lactobacillales</taxon>
        <taxon>Enterococcaceae</taxon>
        <taxon>Enterococcus</taxon>
    </lineage>
</organism>
<accession>A0ABD5FP58</accession>
<sequence length="393" mass="45248">MIQVGSVDGFVKEINKLANKEYFYRGENRWFPFRSPSIYQEKNLLDNSSIYYSRLLAELPNHDDKTPFEVLSRLQHYGAKTRMLDITSNPLVALFFASEEDNEDGYVYVYQSDNLKFETGHTAIMKAAINFIPNKIIRDFLENENDKVLENLFLTKLNEEVNIGEKIYNNPKKIRDDLKKAHIIIAKKKTSRISRQNGNFILPAFELGVDCVNQSIENLSALDENSPIVFKIPKLVKQTILKDLATLGIHEGSVYPDVENHTKYLIRFFSGFPPKIDNTRNNDLKQEITDQYKNGNIIFSRINLYGTEYDSYTDNIYVIEFLKRFHTQDASLITEDDNYFVGMRADHFVVEIGKSESPLGDDSIDQKYALVTANHKGDRLVTGIRLNGEYSTS</sequence>
<proteinExistence type="predicted"/>
<dbReference type="AlphaFoldDB" id="A0ABD5FP58"/>
<dbReference type="Proteomes" id="UP001253851">
    <property type="component" value="Unassembled WGS sequence"/>
</dbReference>
<dbReference type="EMBL" id="JARQDZ010000012">
    <property type="protein sequence ID" value="MDT2984064.1"/>
    <property type="molecule type" value="Genomic_DNA"/>
</dbReference>